<reference evidence="2" key="1">
    <citation type="journal article" date="2015" name="Nature">
        <title>Complex archaea that bridge the gap between prokaryotes and eukaryotes.</title>
        <authorList>
            <person name="Spang A."/>
            <person name="Saw J.H."/>
            <person name="Jorgensen S.L."/>
            <person name="Zaremba-Niedzwiedzka K."/>
            <person name="Martijn J."/>
            <person name="Lind A.E."/>
            <person name="van Eijk R."/>
            <person name="Schleper C."/>
            <person name="Guy L."/>
            <person name="Ettema T.J."/>
        </authorList>
    </citation>
    <scope>NUCLEOTIDE SEQUENCE</scope>
</reference>
<feature type="domain" description="NADAR" evidence="1">
    <location>
        <begin position="183"/>
        <end position="314"/>
    </location>
</feature>
<name>A0A0F9FJL1_9ZZZZ</name>
<dbReference type="InterPro" id="IPR037238">
    <property type="entry name" value="YbiA-like_sf"/>
</dbReference>
<dbReference type="InterPro" id="IPR012816">
    <property type="entry name" value="NADAR"/>
</dbReference>
<proteinExistence type="predicted"/>
<dbReference type="Gene3D" id="1.10.357.40">
    <property type="entry name" value="YbiA-like"/>
    <property type="match status" value="1"/>
</dbReference>
<dbReference type="Pfam" id="PF07799">
    <property type="entry name" value="DUF1643"/>
    <property type="match status" value="1"/>
</dbReference>
<dbReference type="InterPro" id="IPR012441">
    <property type="entry name" value="DUF1643"/>
</dbReference>
<accession>A0A0F9FJL1</accession>
<protein>
    <recommendedName>
        <fullName evidence="1">NADAR domain-containing protein</fullName>
    </recommendedName>
</protein>
<comment type="caution">
    <text evidence="2">The sequence shown here is derived from an EMBL/GenBank/DDBJ whole genome shotgun (WGS) entry which is preliminary data.</text>
</comment>
<dbReference type="AlphaFoldDB" id="A0A0F9FJL1"/>
<dbReference type="CDD" id="cd15457">
    <property type="entry name" value="NADAR"/>
    <property type="match status" value="1"/>
</dbReference>
<sequence>MIKTAVISEDGNYRYILGRDWERSKGNCLFIMLNPSVADAGVDDPTIKRCIGFAKRFGYGSLTVVNLFAFRATDSKMLPHLHPLTLFGPDNTKHIMAASKNSSLVIVGWGNGPTGLERLLEVQAKCVLEWLEERAIYCLGKTRLGNPKHPLYLKGDVELIPFNRVLLKRRIKMFDEPIRSFREEYEFLSNPYKCRVLFNGIWYPSSEHAYQASKTVITSIRKNMAKIRGWRDVKRRGNKVQLRRHWEEKKDHFMYRIVKAKFKQNKDLLIKLIATGEAHLEEGNDWGDTYWGTVNGQGQNCLGTILMRVREELQ</sequence>
<gene>
    <name evidence="2" type="ORF">LCGC14_2297410</name>
</gene>
<dbReference type="Pfam" id="PF08719">
    <property type="entry name" value="NADAR"/>
    <property type="match status" value="1"/>
</dbReference>
<evidence type="ECO:0000259" key="1">
    <source>
        <dbReference type="Pfam" id="PF08719"/>
    </source>
</evidence>
<evidence type="ECO:0000313" key="2">
    <source>
        <dbReference type="EMBL" id="KKL51247.1"/>
    </source>
</evidence>
<dbReference type="EMBL" id="LAZR01032316">
    <property type="protein sequence ID" value="KKL51247.1"/>
    <property type="molecule type" value="Genomic_DNA"/>
</dbReference>
<dbReference type="SUPFAM" id="SSF143990">
    <property type="entry name" value="YbiA-like"/>
    <property type="match status" value="1"/>
</dbReference>
<organism evidence="2">
    <name type="scientific">marine sediment metagenome</name>
    <dbReference type="NCBI Taxonomy" id="412755"/>
    <lineage>
        <taxon>unclassified sequences</taxon>
        <taxon>metagenomes</taxon>
        <taxon>ecological metagenomes</taxon>
    </lineage>
</organism>